<proteinExistence type="predicted"/>
<dbReference type="SUPFAM" id="SSF52266">
    <property type="entry name" value="SGNH hydrolase"/>
    <property type="match status" value="1"/>
</dbReference>
<dbReference type="Gene3D" id="1.10.225.10">
    <property type="entry name" value="Saposin-like"/>
    <property type="match status" value="1"/>
</dbReference>
<name>A0ABP0GT48_CLALP</name>
<feature type="signal peptide" evidence="2">
    <location>
        <begin position="1"/>
        <end position="22"/>
    </location>
</feature>
<comment type="caution">
    <text evidence="4">The sequence shown here is derived from an EMBL/GenBank/DDBJ whole genome shotgun (WGS) entry which is preliminary data.</text>
</comment>
<dbReference type="PROSITE" id="PS50015">
    <property type="entry name" value="SAP_B"/>
    <property type="match status" value="1"/>
</dbReference>
<dbReference type="Pfam" id="PF00657">
    <property type="entry name" value="Lipase_GDSL"/>
    <property type="match status" value="1"/>
</dbReference>
<dbReference type="PANTHER" id="PTHR15010">
    <property type="entry name" value="ACYLOXYACYL HYDROLASE"/>
    <property type="match status" value="1"/>
</dbReference>
<dbReference type="InterPro" id="IPR008139">
    <property type="entry name" value="SaposinB_dom"/>
</dbReference>
<feature type="chain" id="PRO_5046733134" description="Saposin B-type domain-containing protein" evidence="2">
    <location>
        <begin position="23"/>
        <end position="562"/>
    </location>
</feature>
<dbReference type="InterPro" id="IPR036514">
    <property type="entry name" value="SGNH_hydro_sf"/>
</dbReference>
<dbReference type="SMART" id="SM00741">
    <property type="entry name" value="SapB"/>
    <property type="match status" value="1"/>
</dbReference>
<organism evidence="4 5">
    <name type="scientific">Clavelina lepadiformis</name>
    <name type="common">Light-bulb sea squirt</name>
    <name type="synonym">Ascidia lepadiformis</name>
    <dbReference type="NCBI Taxonomy" id="159417"/>
    <lineage>
        <taxon>Eukaryota</taxon>
        <taxon>Metazoa</taxon>
        <taxon>Chordata</taxon>
        <taxon>Tunicata</taxon>
        <taxon>Ascidiacea</taxon>
        <taxon>Aplousobranchia</taxon>
        <taxon>Clavelinidae</taxon>
        <taxon>Clavelina</taxon>
    </lineage>
</organism>
<evidence type="ECO:0000256" key="1">
    <source>
        <dbReference type="ARBA" id="ARBA00023157"/>
    </source>
</evidence>
<evidence type="ECO:0000313" key="5">
    <source>
        <dbReference type="Proteomes" id="UP001642483"/>
    </source>
</evidence>
<dbReference type="Pfam" id="PF20825">
    <property type="entry name" value="Saposin"/>
    <property type="match status" value="1"/>
</dbReference>
<dbReference type="InterPro" id="IPR001087">
    <property type="entry name" value="GDSL"/>
</dbReference>
<evidence type="ECO:0000256" key="2">
    <source>
        <dbReference type="SAM" id="SignalP"/>
    </source>
</evidence>
<keyword evidence="2" id="KW-0732">Signal</keyword>
<dbReference type="InterPro" id="IPR048593">
    <property type="entry name" value="AOAH_Saposin_N"/>
</dbReference>
<sequence length="562" mass="62701">MWFLRRVLVTALLLFTCSFANADINGGTTCAACSILVGLAEQLAQVHTTDIVTAVETYLCTNLPNPLNEACRALLNEFGSALIDGVYHNETPDIICHNIGLCTQEPGTEFCHAFPLPSNFDPSFLRIKDKSAFKRDKSDNPLCTLPGVKEICNIIDRFSNDHLPIEDIDRDKFSEVTTLRGTHWRGKDCDDTKSNFYPGRKPVNSDRVADSNCNGIYGVDPHSGIPFEEQYCPKAHSRGIAILGDSAGAHFHLPPEYFMAETLDEDTFQDVLMLLTDEFDWPQLSGVTAFTTNKWPHSIDGPVDSLYMRLLKDNKCIHRDYQNIAVNGGDSSNMHTIMKGLARNSTTDYPIIIVLALVGNDVCNGHPDTLAHMTSVKDYRSNMLTTLNYLNSTLPVNSTVIISGLADGRILWDTMHSRVHPIGQLNNDVTYRDLYEYLNCLQISPCTGWMNSNETIRNLTSKRAAELSQEGKRIVETQKYKSLDLIFMDYDVGDMISEWESKGGQAWQIIEPVDGFHPAQTGQALSAEHIYNLLVKNYPDVIGKINPHNSKISETFGNQGGY</sequence>
<keyword evidence="5" id="KW-1185">Reference proteome</keyword>
<dbReference type="SUPFAM" id="SSF47862">
    <property type="entry name" value="Saposin"/>
    <property type="match status" value="1"/>
</dbReference>
<feature type="domain" description="Saposin B-type" evidence="3">
    <location>
        <begin position="26"/>
        <end position="106"/>
    </location>
</feature>
<accession>A0ABP0GT48</accession>
<dbReference type="InterPro" id="IPR011001">
    <property type="entry name" value="Saposin-like"/>
</dbReference>
<dbReference type="Gene3D" id="3.40.50.1110">
    <property type="entry name" value="SGNH hydrolase"/>
    <property type="match status" value="1"/>
</dbReference>
<dbReference type="InterPro" id="IPR039676">
    <property type="entry name" value="AOAH"/>
</dbReference>
<evidence type="ECO:0000259" key="3">
    <source>
        <dbReference type="PROSITE" id="PS50015"/>
    </source>
</evidence>
<protein>
    <recommendedName>
        <fullName evidence="3">Saposin B-type domain-containing protein</fullName>
    </recommendedName>
</protein>
<dbReference type="PANTHER" id="PTHR15010:SF0">
    <property type="entry name" value="ACYLOXYACYL HYDROLASE"/>
    <property type="match status" value="1"/>
</dbReference>
<reference evidence="4 5" key="1">
    <citation type="submission" date="2024-02" db="EMBL/GenBank/DDBJ databases">
        <authorList>
            <person name="Daric V."/>
            <person name="Darras S."/>
        </authorList>
    </citation>
    <scope>NUCLEOTIDE SEQUENCE [LARGE SCALE GENOMIC DNA]</scope>
</reference>
<dbReference type="Proteomes" id="UP001642483">
    <property type="component" value="Unassembled WGS sequence"/>
</dbReference>
<keyword evidence="1" id="KW-1015">Disulfide bond</keyword>
<evidence type="ECO:0000313" key="4">
    <source>
        <dbReference type="EMBL" id="CAK8694911.1"/>
    </source>
</evidence>
<dbReference type="EMBL" id="CAWYQH010000141">
    <property type="protein sequence ID" value="CAK8694911.1"/>
    <property type="molecule type" value="Genomic_DNA"/>
</dbReference>
<gene>
    <name evidence="4" type="ORF">CVLEPA_LOCUS28237</name>
</gene>